<keyword evidence="2" id="KW-1185">Reference proteome</keyword>
<proteinExistence type="predicted"/>
<accession>A0A2V1EEH8</accession>
<organism evidence="1 2">
    <name type="scientific">Periconia macrospinosa</name>
    <dbReference type="NCBI Taxonomy" id="97972"/>
    <lineage>
        <taxon>Eukaryota</taxon>
        <taxon>Fungi</taxon>
        <taxon>Dikarya</taxon>
        <taxon>Ascomycota</taxon>
        <taxon>Pezizomycotina</taxon>
        <taxon>Dothideomycetes</taxon>
        <taxon>Pleosporomycetidae</taxon>
        <taxon>Pleosporales</taxon>
        <taxon>Massarineae</taxon>
        <taxon>Periconiaceae</taxon>
        <taxon>Periconia</taxon>
    </lineage>
</organism>
<dbReference type="Proteomes" id="UP000244855">
    <property type="component" value="Unassembled WGS sequence"/>
</dbReference>
<dbReference type="EMBL" id="KZ805302">
    <property type="protein sequence ID" value="PVI07840.1"/>
    <property type="molecule type" value="Genomic_DNA"/>
</dbReference>
<gene>
    <name evidence="1" type="ORF">DM02DRAFT_234262</name>
</gene>
<sequence>MFCLVFLPVRELVTFSLSHCLLLHPNSAHAILPHLPPSENQNQKNPRLCARTYVPRWAVDHSTHRAAASSTPLTLCLDRVPDLS</sequence>
<reference evidence="1 2" key="1">
    <citation type="journal article" date="2018" name="Sci. Rep.">
        <title>Comparative genomics provides insights into the lifestyle and reveals functional heterogeneity of dark septate endophytic fungi.</title>
        <authorList>
            <person name="Knapp D.G."/>
            <person name="Nemeth J.B."/>
            <person name="Barry K."/>
            <person name="Hainaut M."/>
            <person name="Henrissat B."/>
            <person name="Johnson J."/>
            <person name="Kuo A."/>
            <person name="Lim J.H.P."/>
            <person name="Lipzen A."/>
            <person name="Nolan M."/>
            <person name="Ohm R.A."/>
            <person name="Tamas L."/>
            <person name="Grigoriev I.V."/>
            <person name="Spatafora J.W."/>
            <person name="Nagy L.G."/>
            <person name="Kovacs G.M."/>
        </authorList>
    </citation>
    <scope>NUCLEOTIDE SEQUENCE [LARGE SCALE GENOMIC DNA]</scope>
    <source>
        <strain evidence="1 2">DSE2036</strain>
    </source>
</reference>
<evidence type="ECO:0000313" key="2">
    <source>
        <dbReference type="Proteomes" id="UP000244855"/>
    </source>
</evidence>
<protein>
    <submittedName>
        <fullName evidence="1">Uncharacterized protein</fullName>
    </submittedName>
</protein>
<evidence type="ECO:0000313" key="1">
    <source>
        <dbReference type="EMBL" id="PVI07840.1"/>
    </source>
</evidence>
<name>A0A2V1EEH8_9PLEO</name>
<dbReference type="AlphaFoldDB" id="A0A2V1EEH8"/>